<organism evidence="5 6">
    <name type="scientific">Denitratisoma oestradiolicum</name>
    <dbReference type="NCBI Taxonomy" id="311182"/>
    <lineage>
        <taxon>Bacteria</taxon>
        <taxon>Pseudomonadati</taxon>
        <taxon>Pseudomonadota</taxon>
        <taxon>Betaproteobacteria</taxon>
        <taxon>Nitrosomonadales</taxon>
        <taxon>Sterolibacteriaceae</taxon>
        <taxon>Denitratisoma</taxon>
    </lineage>
</organism>
<dbReference type="PROSITE" id="PS50931">
    <property type="entry name" value="HTH_LYSR"/>
    <property type="match status" value="1"/>
</dbReference>
<keyword evidence="2" id="KW-0805">Transcription regulation</keyword>
<dbReference type="KEGG" id="doe:DENOEST_2375"/>
<dbReference type="GO" id="GO:0000976">
    <property type="term" value="F:transcription cis-regulatory region binding"/>
    <property type="evidence" value="ECO:0007669"/>
    <property type="project" value="TreeGrafter"/>
</dbReference>
<evidence type="ECO:0000313" key="6">
    <source>
        <dbReference type="Proteomes" id="UP000515733"/>
    </source>
</evidence>
<dbReference type="EMBL" id="LR778301">
    <property type="protein sequence ID" value="CAB1369540.1"/>
    <property type="molecule type" value="Genomic_DNA"/>
</dbReference>
<gene>
    <name evidence="5" type="ORF">DENOEST_2375</name>
</gene>
<evidence type="ECO:0000256" key="3">
    <source>
        <dbReference type="ARBA" id="ARBA00023125"/>
    </source>
</evidence>
<evidence type="ECO:0000256" key="4">
    <source>
        <dbReference type="ARBA" id="ARBA00023163"/>
    </source>
</evidence>
<sequence length="329" mass="36357">MLLPTRQPFKPQRQIVSPVTKLNSGAIEFRQLRCFVVVVESGNFSRGAARLGISQQAVSQLIRSLESAVGARILERGARKVIPTPLGRLMLRHARTIVEEVSQLELALAQELSSDHYKIKLGAGPTASIQLVSETLLSMKRNSVSLSVDVISAVHHTAIEALLRGDLDIFVGLDNGEAPDQGLVRHVLGMETYCVIAGSHHDFSKRQGISLRELAVSSWVLGHHLGTVQDEWRTAFIENGFDVPSVEITTSSLEFCKTMLFSNPYLTILPVQLVENELENEMLRCIDSSIYQWQRPIALLHCPKALDNLAVSLLIDGLRQSAKKIYSSC</sequence>
<dbReference type="GO" id="GO:0003700">
    <property type="term" value="F:DNA-binding transcription factor activity"/>
    <property type="evidence" value="ECO:0007669"/>
    <property type="project" value="InterPro"/>
</dbReference>
<keyword evidence="3" id="KW-0238">DNA-binding</keyword>
<dbReference type="AlphaFoldDB" id="A0A6S6XU36"/>
<dbReference type="SUPFAM" id="SSF53850">
    <property type="entry name" value="Periplasmic binding protein-like II"/>
    <property type="match status" value="1"/>
</dbReference>
<evidence type="ECO:0000313" key="5">
    <source>
        <dbReference type="EMBL" id="CAB1369540.1"/>
    </source>
</evidence>
<dbReference type="InterPro" id="IPR036388">
    <property type="entry name" value="WH-like_DNA-bd_sf"/>
</dbReference>
<name>A0A6S6XU36_9PROT</name>
<accession>A0A6S6XU36</accession>
<keyword evidence="6" id="KW-1185">Reference proteome</keyword>
<dbReference type="Pfam" id="PF03466">
    <property type="entry name" value="LysR_substrate"/>
    <property type="match status" value="1"/>
</dbReference>
<dbReference type="Proteomes" id="UP000515733">
    <property type="component" value="Chromosome"/>
</dbReference>
<dbReference type="FunFam" id="1.10.10.10:FF:000001">
    <property type="entry name" value="LysR family transcriptional regulator"/>
    <property type="match status" value="1"/>
</dbReference>
<dbReference type="PANTHER" id="PTHR30126">
    <property type="entry name" value="HTH-TYPE TRANSCRIPTIONAL REGULATOR"/>
    <property type="match status" value="1"/>
</dbReference>
<dbReference type="Gene3D" id="3.40.190.10">
    <property type="entry name" value="Periplasmic binding protein-like II"/>
    <property type="match status" value="2"/>
</dbReference>
<reference evidence="5 6" key="1">
    <citation type="submission" date="2020-03" db="EMBL/GenBank/DDBJ databases">
        <authorList>
            <consortium name="Genoscope - CEA"/>
            <person name="William W."/>
        </authorList>
    </citation>
    <scope>NUCLEOTIDE SEQUENCE [LARGE SCALE GENOMIC DNA]</scope>
    <source>
        <strain evidence="6">DSM 16959</strain>
    </source>
</reference>
<dbReference type="Gene3D" id="1.10.10.10">
    <property type="entry name" value="Winged helix-like DNA-binding domain superfamily/Winged helix DNA-binding domain"/>
    <property type="match status" value="1"/>
</dbReference>
<evidence type="ECO:0000256" key="2">
    <source>
        <dbReference type="ARBA" id="ARBA00023015"/>
    </source>
</evidence>
<dbReference type="PANTHER" id="PTHR30126:SF40">
    <property type="entry name" value="HTH-TYPE TRANSCRIPTIONAL REGULATOR GLTR"/>
    <property type="match status" value="1"/>
</dbReference>
<keyword evidence="4" id="KW-0804">Transcription</keyword>
<dbReference type="InterPro" id="IPR036390">
    <property type="entry name" value="WH_DNA-bd_sf"/>
</dbReference>
<dbReference type="SUPFAM" id="SSF46785">
    <property type="entry name" value="Winged helix' DNA-binding domain"/>
    <property type="match status" value="1"/>
</dbReference>
<dbReference type="InterPro" id="IPR000847">
    <property type="entry name" value="LysR_HTH_N"/>
</dbReference>
<protein>
    <submittedName>
        <fullName evidence="5">Putative NODE_70, whole genome shotgun sequence</fullName>
    </submittedName>
</protein>
<evidence type="ECO:0000256" key="1">
    <source>
        <dbReference type="ARBA" id="ARBA00009437"/>
    </source>
</evidence>
<dbReference type="PRINTS" id="PR00039">
    <property type="entry name" value="HTHLYSR"/>
</dbReference>
<dbReference type="Pfam" id="PF00126">
    <property type="entry name" value="HTH_1"/>
    <property type="match status" value="1"/>
</dbReference>
<proteinExistence type="inferred from homology"/>
<dbReference type="InterPro" id="IPR005119">
    <property type="entry name" value="LysR_subst-bd"/>
</dbReference>
<comment type="similarity">
    <text evidence="1">Belongs to the LysR transcriptional regulatory family.</text>
</comment>